<proteinExistence type="predicted"/>
<dbReference type="EMBL" id="SWBR01000005">
    <property type="protein sequence ID" value="TKC05703.1"/>
    <property type="molecule type" value="Genomic_DNA"/>
</dbReference>
<keyword evidence="1" id="KW-0472">Membrane</keyword>
<evidence type="ECO:0000256" key="1">
    <source>
        <dbReference type="SAM" id="Phobius"/>
    </source>
</evidence>
<reference evidence="2 3" key="1">
    <citation type="submission" date="2019-04" db="EMBL/GenBank/DDBJ databases">
        <title>Pedobacter sp. RP-3-22 sp. nov., isolated from Arctic soil.</title>
        <authorList>
            <person name="Dahal R.H."/>
            <person name="Kim D.-U."/>
        </authorList>
    </citation>
    <scope>NUCLEOTIDE SEQUENCE [LARGE SCALE GENOMIC DNA]</scope>
    <source>
        <strain evidence="2 3">RP-3-22</strain>
    </source>
</reference>
<comment type="caution">
    <text evidence="2">The sequence shown here is derived from an EMBL/GenBank/DDBJ whole genome shotgun (WGS) entry which is preliminary data.</text>
</comment>
<sequence length="101" mass="11490">MSNEDQQQKKNEFIIWILGMVGILIVIISRSKTGAAGFLNESYYAPILIFSMLLLCTSLFIKLKRESKKKGFSVILHTREIIRTVAGLGIAMYYLLEQKGF</sequence>
<feature type="transmembrane region" description="Helical" evidence="1">
    <location>
        <begin position="12"/>
        <end position="31"/>
    </location>
</feature>
<dbReference type="AlphaFoldDB" id="A0A4U1CK18"/>
<keyword evidence="3" id="KW-1185">Reference proteome</keyword>
<dbReference type="Proteomes" id="UP000309488">
    <property type="component" value="Unassembled WGS sequence"/>
</dbReference>
<feature type="transmembrane region" description="Helical" evidence="1">
    <location>
        <begin position="43"/>
        <end position="61"/>
    </location>
</feature>
<name>A0A4U1CK18_9SPHI</name>
<gene>
    <name evidence="2" type="ORF">FA048_18500</name>
</gene>
<organism evidence="2 3">
    <name type="scientific">Pedobacter polaris</name>
    <dbReference type="NCBI Taxonomy" id="2571273"/>
    <lineage>
        <taxon>Bacteria</taxon>
        <taxon>Pseudomonadati</taxon>
        <taxon>Bacteroidota</taxon>
        <taxon>Sphingobacteriia</taxon>
        <taxon>Sphingobacteriales</taxon>
        <taxon>Sphingobacteriaceae</taxon>
        <taxon>Pedobacter</taxon>
    </lineage>
</organism>
<keyword evidence="1" id="KW-0812">Transmembrane</keyword>
<protein>
    <submittedName>
        <fullName evidence="2">Uncharacterized protein</fullName>
    </submittedName>
</protein>
<keyword evidence="1" id="KW-1133">Transmembrane helix</keyword>
<evidence type="ECO:0000313" key="2">
    <source>
        <dbReference type="EMBL" id="TKC05703.1"/>
    </source>
</evidence>
<accession>A0A4U1CK18</accession>
<dbReference type="RefSeq" id="WP_136843899.1">
    <property type="nucleotide sequence ID" value="NZ_SWBR01000005.1"/>
</dbReference>
<evidence type="ECO:0000313" key="3">
    <source>
        <dbReference type="Proteomes" id="UP000309488"/>
    </source>
</evidence>